<dbReference type="OrthoDB" id="9804391at2"/>
<dbReference type="PANTHER" id="PTHR11921:SF29">
    <property type="entry name" value="SUCCINATE DEHYDROGENASE [UBIQUINONE] IRON-SULFUR SUBUNIT, MITOCHONDRIAL"/>
    <property type="match status" value="1"/>
</dbReference>
<dbReference type="GO" id="GO:0051539">
    <property type="term" value="F:4 iron, 4 sulfur cluster binding"/>
    <property type="evidence" value="ECO:0007669"/>
    <property type="project" value="UniProtKB-KW"/>
</dbReference>
<dbReference type="SUPFAM" id="SSF46548">
    <property type="entry name" value="alpha-helical ferredoxin"/>
    <property type="match status" value="1"/>
</dbReference>
<dbReference type="GO" id="GO:0046872">
    <property type="term" value="F:metal ion binding"/>
    <property type="evidence" value="ECO:0007669"/>
    <property type="project" value="UniProtKB-KW"/>
</dbReference>
<evidence type="ECO:0000256" key="12">
    <source>
        <dbReference type="ARBA" id="ARBA00023002"/>
    </source>
</evidence>
<keyword evidence="8" id="KW-0816">Tricarboxylic acid cycle</keyword>
<evidence type="ECO:0000256" key="3">
    <source>
        <dbReference type="ARBA" id="ARBA00011294"/>
    </source>
</evidence>
<dbReference type="Pfam" id="PF13534">
    <property type="entry name" value="Fer4_17"/>
    <property type="match status" value="1"/>
</dbReference>
<evidence type="ECO:0000256" key="2">
    <source>
        <dbReference type="ARBA" id="ARBA00009433"/>
    </source>
</evidence>
<dbReference type="EC" id="1.3.5.1" evidence="4 17"/>
<evidence type="ECO:0000256" key="1">
    <source>
        <dbReference type="ARBA" id="ARBA00004894"/>
    </source>
</evidence>
<dbReference type="GO" id="GO:0009055">
    <property type="term" value="F:electron transfer activity"/>
    <property type="evidence" value="ECO:0007669"/>
    <property type="project" value="InterPro"/>
</dbReference>
<evidence type="ECO:0000256" key="7">
    <source>
        <dbReference type="ARBA" id="ARBA00022485"/>
    </source>
</evidence>
<comment type="cofactor">
    <cofactor evidence="17">
        <name>[2Fe-2S] cluster</name>
        <dbReference type="ChEBI" id="CHEBI:190135"/>
    </cofactor>
    <text evidence="17">Binds 1 [2Fe-2S] cluster.</text>
</comment>
<evidence type="ECO:0000256" key="5">
    <source>
        <dbReference type="ARBA" id="ARBA00022131"/>
    </source>
</evidence>
<comment type="catalytic activity">
    <reaction evidence="16 17">
        <text>a quinone + succinate = fumarate + a quinol</text>
        <dbReference type="Rhea" id="RHEA:40523"/>
        <dbReference type="ChEBI" id="CHEBI:24646"/>
        <dbReference type="ChEBI" id="CHEBI:29806"/>
        <dbReference type="ChEBI" id="CHEBI:30031"/>
        <dbReference type="ChEBI" id="CHEBI:132124"/>
        <dbReference type="EC" id="1.3.5.1"/>
    </reaction>
</comment>
<dbReference type="NCBIfam" id="TIGR00384">
    <property type="entry name" value="dhsB"/>
    <property type="match status" value="1"/>
</dbReference>
<evidence type="ECO:0000256" key="8">
    <source>
        <dbReference type="ARBA" id="ARBA00022532"/>
    </source>
</evidence>
<evidence type="ECO:0000256" key="6">
    <source>
        <dbReference type="ARBA" id="ARBA00022448"/>
    </source>
</evidence>
<dbReference type="GO" id="GO:0022904">
    <property type="term" value="P:respiratory electron transport chain"/>
    <property type="evidence" value="ECO:0007669"/>
    <property type="project" value="TreeGrafter"/>
</dbReference>
<dbReference type="SUPFAM" id="SSF54292">
    <property type="entry name" value="2Fe-2S ferredoxin-like"/>
    <property type="match status" value="1"/>
</dbReference>
<protein>
    <recommendedName>
        <fullName evidence="5 17">Succinate dehydrogenase iron-sulfur subunit</fullName>
        <ecNumber evidence="4 17">1.3.5.1</ecNumber>
    </recommendedName>
</protein>
<evidence type="ECO:0000259" key="19">
    <source>
        <dbReference type="PROSITE" id="PS51379"/>
    </source>
</evidence>
<evidence type="ECO:0000256" key="10">
    <source>
        <dbReference type="ARBA" id="ARBA00022723"/>
    </source>
</evidence>
<dbReference type="InterPro" id="IPR025192">
    <property type="entry name" value="Succ_DH/fum_Rdtase_N"/>
</dbReference>
<dbReference type="Gene3D" id="3.10.20.30">
    <property type="match status" value="1"/>
</dbReference>
<dbReference type="RefSeq" id="WP_114725434.1">
    <property type="nucleotide sequence ID" value="NZ_BJMI01000004.1"/>
</dbReference>
<proteinExistence type="inferred from homology"/>
<keyword evidence="9 17" id="KW-0001">2Fe-2S</keyword>
<dbReference type="InterPro" id="IPR004489">
    <property type="entry name" value="Succ_DH/fum_Rdtase_Fe-S"/>
</dbReference>
<evidence type="ECO:0000256" key="16">
    <source>
        <dbReference type="ARBA" id="ARBA00049220"/>
    </source>
</evidence>
<dbReference type="InterPro" id="IPR001041">
    <property type="entry name" value="2Fe-2S_ferredoxin-type"/>
</dbReference>
<feature type="domain" description="2Fe-2S ferredoxin-type" evidence="18">
    <location>
        <begin position="30"/>
        <end position="119"/>
    </location>
</feature>
<dbReference type="PROSITE" id="PS00198">
    <property type="entry name" value="4FE4S_FER_1"/>
    <property type="match status" value="1"/>
</dbReference>
<dbReference type="FunFam" id="1.10.1060.10:FF:000001">
    <property type="entry name" value="Succinate dehydrogenase iron-sulfur subunit SdhB"/>
    <property type="match status" value="1"/>
</dbReference>
<dbReference type="InterPro" id="IPR050573">
    <property type="entry name" value="SDH/FRD_Iron-Sulfur"/>
</dbReference>
<dbReference type="PANTHER" id="PTHR11921">
    <property type="entry name" value="SUCCINATE DEHYDROGENASE IRON-SULFUR PROTEIN"/>
    <property type="match status" value="1"/>
</dbReference>
<keyword evidence="12" id="KW-0560">Oxidoreductase</keyword>
<dbReference type="UniPathway" id="UPA00223">
    <property type="reaction ID" value="UER01005"/>
</dbReference>
<evidence type="ECO:0000256" key="17">
    <source>
        <dbReference type="RuleBase" id="RU361237"/>
    </source>
</evidence>
<keyword evidence="13 17" id="KW-0408">Iron</keyword>
<sequence length="260" mass="29162">MVEFSLPKNSTIGKGRIFPAAPGAKNVKPFRIYRWSPDDGANPVIDTYELDLDTIGPMVLDALIHIKNNVDTTLTFRRSCREGICGSCAMNIDGENTLACLKPIKDVKDAVSIYPLPHMPVVKDLVPDLNGAYAQLRSIEPWLKSDTAPPPDSERRQSIEEREKLDGMWECILCFCCSTSCPSYWWNGDRYLGPATLLAAYRWIADSRDEHTGDRLDALEDPLKLYACRTIMNCTQTCPKGLNPAKAIARIKELQLERKV</sequence>
<gene>
    <name evidence="21" type="ORF">C7453_101335</name>
    <name evidence="20" type="ORF">HLH32_01660</name>
</gene>
<dbReference type="EMBL" id="JABEQI010000001">
    <property type="protein sequence ID" value="MBB2185111.1"/>
    <property type="molecule type" value="Genomic_DNA"/>
</dbReference>
<dbReference type="GO" id="GO:0008177">
    <property type="term" value="F:succinate dehydrogenase (quinone) activity"/>
    <property type="evidence" value="ECO:0007669"/>
    <property type="project" value="UniProtKB-EC"/>
</dbReference>
<keyword evidence="11" id="KW-0249">Electron transport</keyword>
<comment type="similarity">
    <text evidence="2 17">Belongs to the succinate dehydrogenase/fumarate reductase iron-sulfur protein family.</text>
</comment>
<comment type="cofactor">
    <cofactor evidence="17">
        <name>[3Fe-4S] cluster</name>
        <dbReference type="ChEBI" id="CHEBI:21137"/>
    </cofactor>
    <text evidence="17">Binds 1 [3Fe-4S] cluster.</text>
</comment>
<dbReference type="PROSITE" id="PS00197">
    <property type="entry name" value="2FE2S_FER_1"/>
    <property type="match status" value="1"/>
</dbReference>
<reference evidence="21 22" key="1">
    <citation type="submission" date="2018-07" db="EMBL/GenBank/DDBJ databases">
        <title>Genomic Encyclopedia of Type Strains, Phase IV (KMG-IV): sequencing the most valuable type-strain genomes for metagenomic binning, comparative biology and taxonomic classification.</title>
        <authorList>
            <person name="Goeker M."/>
        </authorList>
    </citation>
    <scope>NUCLEOTIDE SEQUENCE [LARGE SCALE GENOMIC DNA]</scope>
    <source>
        <strain evidence="21 22">DSM 5603</strain>
    </source>
</reference>
<evidence type="ECO:0000259" key="18">
    <source>
        <dbReference type="PROSITE" id="PS51085"/>
    </source>
</evidence>
<keyword evidence="14 17" id="KW-0411">Iron-sulfur</keyword>
<dbReference type="EMBL" id="QQAW01000001">
    <property type="protein sequence ID" value="RDI40541.1"/>
    <property type="molecule type" value="Genomic_DNA"/>
</dbReference>
<dbReference type="Gene3D" id="1.10.1060.10">
    <property type="entry name" value="Alpha-helical ferredoxin"/>
    <property type="match status" value="1"/>
</dbReference>
<keyword evidence="22" id="KW-1185">Reference proteome</keyword>
<feature type="domain" description="4Fe-4S ferredoxin-type" evidence="19">
    <location>
        <begin position="161"/>
        <end position="191"/>
    </location>
</feature>
<comment type="cofactor">
    <cofactor evidence="17">
        <name>[4Fe-4S] cluster</name>
        <dbReference type="ChEBI" id="CHEBI:49883"/>
    </cofactor>
    <text evidence="17">Binds 1 [4Fe-4S] cluster.</text>
</comment>
<evidence type="ECO:0000313" key="20">
    <source>
        <dbReference type="EMBL" id="MBB2185111.1"/>
    </source>
</evidence>
<keyword evidence="7 17" id="KW-0004">4Fe-4S</keyword>
<dbReference type="PROSITE" id="PS51379">
    <property type="entry name" value="4FE4S_FER_2"/>
    <property type="match status" value="1"/>
</dbReference>
<evidence type="ECO:0000256" key="4">
    <source>
        <dbReference type="ARBA" id="ARBA00012792"/>
    </source>
</evidence>
<dbReference type="FunFam" id="3.10.20.30:FF:000007">
    <property type="entry name" value="Succinate dehydrogenase [ubiquinone] iron-sulfur subunit, mitochondrial"/>
    <property type="match status" value="1"/>
</dbReference>
<dbReference type="Proteomes" id="UP000254958">
    <property type="component" value="Unassembled WGS sequence"/>
</dbReference>
<evidence type="ECO:0000313" key="22">
    <source>
        <dbReference type="Proteomes" id="UP000254958"/>
    </source>
</evidence>
<comment type="caution">
    <text evidence="21">The sequence shown here is derived from an EMBL/GenBank/DDBJ whole genome shotgun (WGS) entry which is preliminary data.</text>
</comment>
<accession>A0A370G9Y3</accession>
<evidence type="ECO:0000256" key="15">
    <source>
        <dbReference type="ARBA" id="ARBA00023291"/>
    </source>
</evidence>
<dbReference type="GO" id="GO:0006099">
    <property type="term" value="P:tricarboxylic acid cycle"/>
    <property type="evidence" value="ECO:0007669"/>
    <property type="project" value="UniProtKB-UniPathway"/>
</dbReference>
<evidence type="ECO:0000256" key="11">
    <source>
        <dbReference type="ARBA" id="ARBA00022982"/>
    </source>
</evidence>
<evidence type="ECO:0000256" key="13">
    <source>
        <dbReference type="ARBA" id="ARBA00023004"/>
    </source>
</evidence>
<name>A0A370G9Y3_GLULI</name>
<keyword evidence="6" id="KW-0813">Transport</keyword>
<dbReference type="PROSITE" id="PS51085">
    <property type="entry name" value="2FE2S_FER_2"/>
    <property type="match status" value="1"/>
</dbReference>
<dbReference type="InterPro" id="IPR012675">
    <property type="entry name" value="Beta-grasp_dom_sf"/>
</dbReference>
<evidence type="ECO:0000256" key="9">
    <source>
        <dbReference type="ARBA" id="ARBA00022714"/>
    </source>
</evidence>
<evidence type="ECO:0000256" key="14">
    <source>
        <dbReference type="ARBA" id="ARBA00023014"/>
    </source>
</evidence>
<dbReference type="GO" id="GO:0051537">
    <property type="term" value="F:2 iron, 2 sulfur cluster binding"/>
    <property type="evidence" value="ECO:0007669"/>
    <property type="project" value="UniProtKB-KW"/>
</dbReference>
<dbReference type="Pfam" id="PF13085">
    <property type="entry name" value="Fer2_3"/>
    <property type="match status" value="1"/>
</dbReference>
<dbReference type="AlphaFoldDB" id="A0A370G9Y3"/>
<dbReference type="InterPro" id="IPR036010">
    <property type="entry name" value="2Fe-2S_ferredoxin-like_sf"/>
</dbReference>
<reference evidence="20 23" key="2">
    <citation type="submission" date="2020-04" db="EMBL/GenBank/DDBJ databases">
        <title>Description of novel Gluconacetobacter.</title>
        <authorList>
            <person name="Sombolestani A."/>
        </authorList>
    </citation>
    <scope>NUCLEOTIDE SEQUENCE [LARGE SCALE GENOMIC DNA]</scope>
    <source>
        <strain evidence="20 23">LMG 1382</strain>
    </source>
</reference>
<dbReference type="GO" id="GO:0051538">
    <property type="term" value="F:3 iron, 4 sulfur cluster binding"/>
    <property type="evidence" value="ECO:0007669"/>
    <property type="project" value="UniProtKB-KW"/>
</dbReference>
<keyword evidence="15 17" id="KW-0003">3Fe-4S</keyword>
<dbReference type="InterPro" id="IPR009051">
    <property type="entry name" value="Helical_ferredxn"/>
</dbReference>
<evidence type="ECO:0000313" key="21">
    <source>
        <dbReference type="EMBL" id="RDI40541.1"/>
    </source>
</evidence>
<keyword evidence="10 17" id="KW-0479">Metal-binding</keyword>
<dbReference type="InterPro" id="IPR006058">
    <property type="entry name" value="2Fe2S_fd_BS"/>
</dbReference>
<comment type="subunit">
    <text evidence="3">Part of an enzyme complex containing four subunits: a flavoprotein, an iron-sulfur, cytochrome b-556, and a hydrophobic anchor protein.</text>
</comment>
<evidence type="ECO:0000313" key="23">
    <source>
        <dbReference type="Proteomes" id="UP000562982"/>
    </source>
</evidence>
<dbReference type="Proteomes" id="UP000562982">
    <property type="component" value="Unassembled WGS sequence"/>
</dbReference>
<dbReference type="NCBIfam" id="NF004616">
    <property type="entry name" value="PRK05950.1"/>
    <property type="match status" value="1"/>
</dbReference>
<dbReference type="InterPro" id="IPR017900">
    <property type="entry name" value="4Fe4S_Fe_S_CS"/>
</dbReference>
<organism evidence="21 22">
    <name type="scientific">Gluconacetobacter liquefaciens</name>
    <name type="common">Acetobacter liquefaciens</name>
    <dbReference type="NCBI Taxonomy" id="89584"/>
    <lineage>
        <taxon>Bacteria</taxon>
        <taxon>Pseudomonadati</taxon>
        <taxon>Pseudomonadota</taxon>
        <taxon>Alphaproteobacteria</taxon>
        <taxon>Acetobacterales</taxon>
        <taxon>Acetobacteraceae</taxon>
        <taxon>Gluconacetobacter</taxon>
    </lineage>
</organism>
<comment type="pathway">
    <text evidence="1">Carbohydrate metabolism; tricarboxylic acid cycle; fumarate from succinate (bacterial route): step 1/1.</text>
</comment>
<dbReference type="InterPro" id="IPR017896">
    <property type="entry name" value="4Fe4S_Fe-S-bd"/>
</dbReference>